<dbReference type="KEGG" id="dat:HRM2_43450"/>
<dbReference type="AlphaFoldDB" id="C0QDY0"/>
<organism evidence="2 3">
    <name type="scientific">Desulforapulum autotrophicum (strain ATCC 43914 / DSM 3382 / VKM B-1955 / HRM2)</name>
    <name type="common">Desulfobacterium autotrophicum</name>
    <dbReference type="NCBI Taxonomy" id="177437"/>
    <lineage>
        <taxon>Bacteria</taxon>
        <taxon>Pseudomonadati</taxon>
        <taxon>Thermodesulfobacteriota</taxon>
        <taxon>Desulfobacteria</taxon>
        <taxon>Desulfobacterales</taxon>
        <taxon>Desulfobacteraceae</taxon>
        <taxon>Desulforapulum</taxon>
    </lineage>
</organism>
<evidence type="ECO:0000256" key="1">
    <source>
        <dbReference type="ARBA" id="ARBA00005806"/>
    </source>
</evidence>
<dbReference type="EMBL" id="CP001087">
    <property type="protein sequence ID" value="ACN17401.1"/>
    <property type="molecule type" value="Genomic_DNA"/>
</dbReference>
<dbReference type="Gene3D" id="3.40.50.11900">
    <property type="match status" value="1"/>
</dbReference>
<proteinExistence type="inferred from homology"/>
<keyword evidence="3" id="KW-1185">Reference proteome</keyword>
<dbReference type="InterPro" id="IPR010327">
    <property type="entry name" value="FldB/FldC_alpha/beta"/>
</dbReference>
<evidence type="ECO:0000313" key="3">
    <source>
        <dbReference type="Proteomes" id="UP000000442"/>
    </source>
</evidence>
<dbReference type="NCBIfam" id="NF040772">
    <property type="entry name" value="double_cubane"/>
    <property type="match status" value="1"/>
</dbReference>
<dbReference type="RefSeq" id="WP_015906133.1">
    <property type="nucleotide sequence ID" value="NC_012108.1"/>
</dbReference>
<dbReference type="Gene3D" id="1.20.1270.370">
    <property type="match status" value="1"/>
</dbReference>
<comment type="similarity">
    <text evidence="1">Belongs to the FldB/FldC dehydratase alpha/beta subunit family.</text>
</comment>
<evidence type="ECO:0000313" key="2">
    <source>
        <dbReference type="EMBL" id="ACN17401.1"/>
    </source>
</evidence>
<dbReference type="Pfam" id="PF06050">
    <property type="entry name" value="HGD-D"/>
    <property type="match status" value="1"/>
</dbReference>
<dbReference type="HOGENOM" id="CLU_053697_1_1_7"/>
<dbReference type="PANTHER" id="PTHR30548:SF1">
    <property type="entry name" value="DEHYDRATASE SUBUNIT MJ0007-RELATED"/>
    <property type="match status" value="1"/>
</dbReference>
<accession>C0QDY0</accession>
<gene>
    <name evidence="2" type="ordered locus">HRM2_43450</name>
</gene>
<dbReference type="eggNOG" id="COG1775">
    <property type="taxonomic scope" value="Bacteria"/>
</dbReference>
<dbReference type="InterPro" id="IPR047678">
    <property type="entry name" value="YjiM-like"/>
</dbReference>
<dbReference type="STRING" id="177437.HRM2_43450"/>
<name>C0QDY0_DESAH</name>
<dbReference type="Proteomes" id="UP000000442">
    <property type="component" value="Chromosome"/>
</dbReference>
<dbReference type="Gene3D" id="3.40.50.11890">
    <property type="match status" value="1"/>
</dbReference>
<sequence length="384" mass="42694">MNIEPLMNDGFDGEPARRVLRYMEGHKEKGHPIVGIYCGYAPIELIYAMGIVPTVLCAFSKAPIPSAEAILPANLCPLIKSSYGFILEGTCPFFSMSSAIIAETTCDGKKKMFELAAQVKPLHVMDLPQLPDEVEALDNWTVMIRKLQGFLEKTYHTKATDQTIETAIQKTNRKNSMMRKFYDYAAIHPPVINWQEMYDVGFLALPSTGDEMIPLLETLLEKLDKRVEQGVHYGSPESPRVLVTGCPVGGDALKIFKIIEAAGGLVVVPDACTGIKAFMGKIEENTPDPVRAIAQRYLEIPCACMTPNDRRLSSLSEMIEKFKPDAVVDFVLTACHSYNVEAYKVGEYVGERHGLPYLKIESDYSDNDEGQIRTKIEALFEILG</sequence>
<reference evidence="2 3" key="1">
    <citation type="journal article" date="2009" name="Environ. Microbiol.">
        <title>Genome sequence of Desulfobacterium autotrophicum HRM2, a marine sulfate reducer oxidizing organic carbon completely to carbon dioxide.</title>
        <authorList>
            <person name="Strittmatter A.W."/>
            <person name="Liesegang H."/>
            <person name="Rabus R."/>
            <person name="Decker I."/>
            <person name="Amann J."/>
            <person name="Andres S."/>
            <person name="Henne A."/>
            <person name="Fricke W.F."/>
            <person name="Martinez-Arias R."/>
            <person name="Bartels D."/>
            <person name="Goesmann A."/>
            <person name="Krause L."/>
            <person name="Puehler A."/>
            <person name="Klenk H.P."/>
            <person name="Richter M."/>
            <person name="Schuler M."/>
            <person name="Gloeckner F.O."/>
            <person name="Meyerdierks A."/>
            <person name="Gottschalk G."/>
            <person name="Amann R."/>
        </authorList>
    </citation>
    <scope>NUCLEOTIDE SEQUENCE [LARGE SCALE GENOMIC DNA]</scope>
    <source>
        <strain evidence="3">ATCC 43914 / DSM 3382 / HRM2</strain>
    </source>
</reference>
<protein>
    <submittedName>
        <fullName evidence="2">2-hydroxyglutaryl-CoA dehydratase, beta subunit</fullName>
    </submittedName>
</protein>
<dbReference type="PANTHER" id="PTHR30548">
    <property type="entry name" value="2-HYDROXYGLUTARYL-COA DEHYDRATASE, D-COMPONENT-RELATED"/>
    <property type="match status" value="1"/>
</dbReference>